<feature type="non-terminal residue" evidence="13">
    <location>
        <position position="163"/>
    </location>
</feature>
<evidence type="ECO:0000256" key="3">
    <source>
        <dbReference type="ARBA" id="ARBA00011738"/>
    </source>
</evidence>
<sequence length="163" mass="17075">MLLTIDVGNTQTVIGLYEAEAPPTAAVSGLVEHWRIATDAERTSDEHAVVLRDLLRLAGRDLCLDGVSICSGVPRALANLREMVDRYMGVEPVVVEPGVPTGMPILYDDPREVGADRIANAVAVFDLYGGPAVVVDFGTGNNFDVVSAAGEFVGGAIAPGIDV</sequence>
<keyword evidence="4" id="KW-0963">Cytoplasm</keyword>
<keyword evidence="7" id="KW-0418">Kinase</keyword>
<dbReference type="EMBL" id="UINC01070684">
    <property type="protein sequence ID" value="SVC05018.1"/>
    <property type="molecule type" value="Genomic_DNA"/>
</dbReference>
<keyword evidence="6" id="KW-0547">Nucleotide-binding</keyword>
<evidence type="ECO:0000313" key="13">
    <source>
        <dbReference type="EMBL" id="SVC05018.1"/>
    </source>
</evidence>
<keyword evidence="10" id="KW-0173">Coenzyme A biosynthesis</keyword>
<comment type="subcellular location">
    <subcellularLocation>
        <location evidence="2">Cytoplasm</location>
    </subcellularLocation>
</comment>
<evidence type="ECO:0000256" key="11">
    <source>
        <dbReference type="ARBA" id="ARBA00038036"/>
    </source>
</evidence>
<gene>
    <name evidence="13" type="ORF">METZ01_LOCUS257872</name>
</gene>
<accession>A0A382IZP1</accession>
<evidence type="ECO:0000256" key="8">
    <source>
        <dbReference type="ARBA" id="ARBA00022840"/>
    </source>
</evidence>
<evidence type="ECO:0000256" key="6">
    <source>
        <dbReference type="ARBA" id="ARBA00022741"/>
    </source>
</evidence>
<organism evidence="13">
    <name type="scientific">marine metagenome</name>
    <dbReference type="NCBI Taxonomy" id="408172"/>
    <lineage>
        <taxon>unclassified sequences</taxon>
        <taxon>metagenomes</taxon>
        <taxon>ecological metagenomes</taxon>
    </lineage>
</organism>
<dbReference type="GO" id="GO:0005737">
    <property type="term" value="C:cytoplasm"/>
    <property type="evidence" value="ECO:0007669"/>
    <property type="project" value="UniProtKB-SubCell"/>
</dbReference>
<evidence type="ECO:0000256" key="9">
    <source>
        <dbReference type="ARBA" id="ARBA00022958"/>
    </source>
</evidence>
<evidence type="ECO:0000256" key="7">
    <source>
        <dbReference type="ARBA" id="ARBA00022777"/>
    </source>
</evidence>
<comment type="subunit">
    <text evidence="3">Homodimer.</text>
</comment>
<keyword evidence="5" id="KW-0808">Transferase</keyword>
<dbReference type="PANTHER" id="PTHR34265">
    <property type="entry name" value="TYPE III PANTOTHENATE KINASE"/>
    <property type="match status" value="1"/>
</dbReference>
<dbReference type="GO" id="GO:0015937">
    <property type="term" value="P:coenzyme A biosynthetic process"/>
    <property type="evidence" value="ECO:0007669"/>
    <property type="project" value="UniProtKB-KW"/>
</dbReference>
<dbReference type="PANTHER" id="PTHR34265:SF1">
    <property type="entry name" value="TYPE III PANTOTHENATE KINASE"/>
    <property type="match status" value="1"/>
</dbReference>
<evidence type="ECO:0000256" key="5">
    <source>
        <dbReference type="ARBA" id="ARBA00022679"/>
    </source>
</evidence>
<dbReference type="AlphaFoldDB" id="A0A382IZP1"/>
<proteinExistence type="inferred from homology"/>
<keyword evidence="9" id="KW-0630">Potassium</keyword>
<dbReference type="Pfam" id="PF03309">
    <property type="entry name" value="Pan_kinase"/>
    <property type="match status" value="1"/>
</dbReference>
<evidence type="ECO:0000256" key="10">
    <source>
        <dbReference type="ARBA" id="ARBA00022993"/>
    </source>
</evidence>
<name>A0A382IZP1_9ZZZZ</name>
<dbReference type="SUPFAM" id="SSF53067">
    <property type="entry name" value="Actin-like ATPase domain"/>
    <property type="match status" value="2"/>
</dbReference>
<comment type="similarity">
    <text evidence="11">Belongs to the type III pantothenate kinase family.</text>
</comment>
<evidence type="ECO:0000256" key="2">
    <source>
        <dbReference type="ARBA" id="ARBA00004496"/>
    </source>
</evidence>
<reference evidence="13" key="1">
    <citation type="submission" date="2018-05" db="EMBL/GenBank/DDBJ databases">
        <authorList>
            <person name="Lanie J.A."/>
            <person name="Ng W.-L."/>
            <person name="Kazmierczak K.M."/>
            <person name="Andrzejewski T.M."/>
            <person name="Davidsen T.M."/>
            <person name="Wayne K.J."/>
            <person name="Tettelin H."/>
            <person name="Glass J.I."/>
            <person name="Rusch D."/>
            <person name="Podicherti R."/>
            <person name="Tsui H.-C.T."/>
            <person name="Winkler M.E."/>
        </authorList>
    </citation>
    <scope>NUCLEOTIDE SEQUENCE</scope>
</reference>
<evidence type="ECO:0000256" key="12">
    <source>
        <dbReference type="ARBA" id="ARBA00040883"/>
    </source>
</evidence>
<dbReference type="InterPro" id="IPR043129">
    <property type="entry name" value="ATPase_NBD"/>
</dbReference>
<dbReference type="Gene3D" id="3.30.420.40">
    <property type="match status" value="2"/>
</dbReference>
<keyword evidence="8" id="KW-0067">ATP-binding</keyword>
<dbReference type="NCBIfam" id="TIGR00671">
    <property type="entry name" value="baf"/>
    <property type="match status" value="1"/>
</dbReference>
<protein>
    <recommendedName>
        <fullName evidence="12">Type III pantothenate kinase</fullName>
    </recommendedName>
</protein>
<dbReference type="CDD" id="cd24015">
    <property type="entry name" value="ASKHA_NBD_PanK-III"/>
    <property type="match status" value="1"/>
</dbReference>
<evidence type="ECO:0000256" key="4">
    <source>
        <dbReference type="ARBA" id="ARBA00022490"/>
    </source>
</evidence>
<dbReference type="GO" id="GO:0005524">
    <property type="term" value="F:ATP binding"/>
    <property type="evidence" value="ECO:0007669"/>
    <property type="project" value="UniProtKB-KW"/>
</dbReference>
<dbReference type="InterPro" id="IPR004619">
    <property type="entry name" value="Type_III_PanK"/>
</dbReference>
<evidence type="ECO:0000256" key="1">
    <source>
        <dbReference type="ARBA" id="ARBA00001958"/>
    </source>
</evidence>
<comment type="cofactor">
    <cofactor evidence="1">
        <name>K(+)</name>
        <dbReference type="ChEBI" id="CHEBI:29103"/>
    </cofactor>
</comment>
<dbReference type="GO" id="GO:0004594">
    <property type="term" value="F:pantothenate kinase activity"/>
    <property type="evidence" value="ECO:0007669"/>
    <property type="project" value="InterPro"/>
</dbReference>